<dbReference type="AlphaFoldDB" id="A0A2I0IUP3"/>
<dbReference type="Proteomes" id="UP000233551">
    <property type="component" value="Unassembled WGS sequence"/>
</dbReference>
<accession>A0A2I0IUP3</accession>
<gene>
    <name evidence="1" type="ORF">CRG98_032215</name>
</gene>
<name>A0A2I0IUP3_PUNGR</name>
<evidence type="ECO:0000313" key="1">
    <source>
        <dbReference type="EMBL" id="PKI47380.1"/>
    </source>
</evidence>
<sequence>MSPSPPTDIILELMPPSFNLLLNIIARPDIYLPKLSKLLLVMVVLPRSPETVVAAGGASSTSLTSQSCCYRCLFLHLPELLLVESLLDLLKLLQFFLPSRSRWQRRR</sequence>
<evidence type="ECO:0000313" key="2">
    <source>
        <dbReference type="Proteomes" id="UP000233551"/>
    </source>
</evidence>
<protein>
    <submittedName>
        <fullName evidence="1">Uncharacterized protein</fullName>
    </submittedName>
</protein>
<organism evidence="1 2">
    <name type="scientific">Punica granatum</name>
    <name type="common">Pomegranate</name>
    <dbReference type="NCBI Taxonomy" id="22663"/>
    <lineage>
        <taxon>Eukaryota</taxon>
        <taxon>Viridiplantae</taxon>
        <taxon>Streptophyta</taxon>
        <taxon>Embryophyta</taxon>
        <taxon>Tracheophyta</taxon>
        <taxon>Spermatophyta</taxon>
        <taxon>Magnoliopsida</taxon>
        <taxon>eudicotyledons</taxon>
        <taxon>Gunneridae</taxon>
        <taxon>Pentapetalae</taxon>
        <taxon>rosids</taxon>
        <taxon>malvids</taxon>
        <taxon>Myrtales</taxon>
        <taxon>Lythraceae</taxon>
        <taxon>Punica</taxon>
    </lineage>
</organism>
<dbReference type="EMBL" id="PGOL01002509">
    <property type="protein sequence ID" value="PKI47380.1"/>
    <property type="molecule type" value="Genomic_DNA"/>
</dbReference>
<reference evidence="1 2" key="1">
    <citation type="submission" date="2017-11" db="EMBL/GenBank/DDBJ databases">
        <title>De-novo sequencing of pomegranate (Punica granatum L.) genome.</title>
        <authorList>
            <person name="Akparov Z."/>
            <person name="Amiraslanov A."/>
            <person name="Hajiyeva S."/>
            <person name="Abbasov M."/>
            <person name="Kaur K."/>
            <person name="Hamwieh A."/>
            <person name="Solovyev V."/>
            <person name="Salamov A."/>
            <person name="Braich B."/>
            <person name="Kosarev P."/>
            <person name="Mahmoud A."/>
            <person name="Hajiyev E."/>
            <person name="Babayeva S."/>
            <person name="Izzatullayeva V."/>
            <person name="Mammadov A."/>
            <person name="Mammadov A."/>
            <person name="Sharifova S."/>
            <person name="Ojaghi J."/>
            <person name="Eynullazada K."/>
            <person name="Bayramov B."/>
            <person name="Abdulazimova A."/>
            <person name="Shahmuradov I."/>
        </authorList>
    </citation>
    <scope>NUCLEOTIDE SEQUENCE [LARGE SCALE GENOMIC DNA]</scope>
    <source>
        <strain evidence="2">cv. AG2017</strain>
        <tissue evidence="1">Leaf</tissue>
    </source>
</reference>
<keyword evidence="2" id="KW-1185">Reference proteome</keyword>
<comment type="caution">
    <text evidence="1">The sequence shown here is derived from an EMBL/GenBank/DDBJ whole genome shotgun (WGS) entry which is preliminary data.</text>
</comment>
<proteinExistence type="predicted"/>